<dbReference type="Proteomes" id="UP000199139">
    <property type="component" value="Unassembled WGS sequence"/>
</dbReference>
<name>A0A1I6P429_9BACI</name>
<dbReference type="Pfam" id="PF01522">
    <property type="entry name" value="Polysacc_deac_1"/>
    <property type="match status" value="1"/>
</dbReference>
<dbReference type="InterPro" id="IPR002509">
    <property type="entry name" value="NODB_dom"/>
</dbReference>
<dbReference type="InterPro" id="IPR021729">
    <property type="entry name" value="DUF3298"/>
</dbReference>
<evidence type="ECO:0000313" key="6">
    <source>
        <dbReference type="Proteomes" id="UP000321773"/>
    </source>
</evidence>
<dbReference type="STRING" id="306541.SAMN05421668_101189"/>
<protein>
    <submittedName>
        <fullName evidence="3">Peptidoglycan-N-acetylmuramic acid deacetylase PdaC</fullName>
    </submittedName>
    <submittedName>
        <fullName evidence="4">Peptidoglycan/xylan/chitin deacetylase, PgdA/CDA1 family</fullName>
    </submittedName>
</protein>
<dbReference type="PANTHER" id="PTHR10587">
    <property type="entry name" value="GLYCOSYL TRANSFERASE-RELATED"/>
    <property type="match status" value="1"/>
</dbReference>
<dbReference type="Proteomes" id="UP000321773">
    <property type="component" value="Unassembled WGS sequence"/>
</dbReference>
<evidence type="ECO:0000313" key="5">
    <source>
        <dbReference type="Proteomes" id="UP000199139"/>
    </source>
</evidence>
<dbReference type="CDD" id="cd10954">
    <property type="entry name" value="CE4_CtAXE_like"/>
    <property type="match status" value="1"/>
</dbReference>
<organism evidence="4 5">
    <name type="scientific">Halolactibacillus miurensis</name>
    <dbReference type="NCBI Taxonomy" id="306541"/>
    <lineage>
        <taxon>Bacteria</taxon>
        <taxon>Bacillati</taxon>
        <taxon>Bacillota</taxon>
        <taxon>Bacilli</taxon>
        <taxon>Bacillales</taxon>
        <taxon>Bacillaceae</taxon>
        <taxon>Halolactibacillus</taxon>
    </lineage>
</organism>
<dbReference type="Gene3D" id="3.20.20.370">
    <property type="entry name" value="Glycoside hydrolase/deacetylase"/>
    <property type="match status" value="1"/>
</dbReference>
<dbReference type="InterPro" id="IPR050248">
    <property type="entry name" value="Polysacc_deacetylase_ArnD"/>
</dbReference>
<accession>A0A1I6P429</accession>
<dbReference type="PROSITE" id="PS51677">
    <property type="entry name" value="NODB"/>
    <property type="match status" value="1"/>
</dbReference>
<keyword evidence="6" id="KW-1185">Reference proteome</keyword>
<feature type="domain" description="NodB homology" evidence="2">
    <location>
        <begin position="291"/>
        <end position="465"/>
    </location>
</feature>
<sequence>MTVIQKVYATLVFLLLLLVGLTFSLIVTESDTDKQVKATEEVTQSHYPGINIGTEVIEDPNYHMAIHRPVFEDEPLTEQILTYVNQKQEEFLEEVKQNQPYLEERQWQANFYLTFDIYQVNETLYSFVFNAESYVAGANGRQSSKVFMVDLQKNATISAQTLFEESTEMYDDVHQQLKKAFESSPDYQDMFFEEALLEWKQETDLSNLYVTEDALMFTFDKYEVTAGAAGSPEIALPLSDFHTFLKEDWRARLNIEIENDISTGDTTSGAPDEEQTDIDDHDDEENSQETKVVALTFDDGPHPENTLKALQLLEKYDMTATFFMLGSRIDFYPDLVQEVFKRGHEIGNHTWNHKQLTKISDAAIQEEVNRVDQALLNINGQASTVFRPPYGSTNTRVEQYVDVPTVLWTIDTLDWKTKDPDAILAEVKENLKPGAIILMHDIHATTIEALELVLPYLEERGYTSVEVSKVLRIHDKKS</sequence>
<dbReference type="GO" id="GO:0005975">
    <property type="term" value="P:carbohydrate metabolic process"/>
    <property type="evidence" value="ECO:0007669"/>
    <property type="project" value="InterPro"/>
</dbReference>
<dbReference type="Gene3D" id="3.30.565.40">
    <property type="entry name" value="Fervidobacterium nodosum Rt17-B1 like"/>
    <property type="match status" value="1"/>
</dbReference>
<dbReference type="EMBL" id="FPAI01000001">
    <property type="protein sequence ID" value="SFS34964.1"/>
    <property type="molecule type" value="Genomic_DNA"/>
</dbReference>
<feature type="compositionally biased region" description="Acidic residues" evidence="1">
    <location>
        <begin position="271"/>
        <end position="287"/>
    </location>
</feature>
<dbReference type="InterPro" id="IPR037126">
    <property type="entry name" value="PdaC/RsiV-like_sf"/>
</dbReference>
<evidence type="ECO:0000256" key="1">
    <source>
        <dbReference type="SAM" id="MobiDB-lite"/>
    </source>
</evidence>
<dbReference type="OrthoDB" id="9812065at2"/>
<proteinExistence type="predicted"/>
<dbReference type="EMBL" id="BJWJ01000001">
    <property type="protein sequence ID" value="GEM03131.1"/>
    <property type="molecule type" value="Genomic_DNA"/>
</dbReference>
<dbReference type="InterPro" id="IPR011330">
    <property type="entry name" value="Glyco_hydro/deAcase_b/a-brl"/>
</dbReference>
<dbReference type="Pfam" id="PF11738">
    <property type="entry name" value="DUF3298"/>
    <property type="match status" value="1"/>
</dbReference>
<dbReference type="SUPFAM" id="SSF88713">
    <property type="entry name" value="Glycoside hydrolase/deacetylase"/>
    <property type="match status" value="1"/>
</dbReference>
<reference evidence="4 5" key="1">
    <citation type="submission" date="2016-10" db="EMBL/GenBank/DDBJ databases">
        <authorList>
            <person name="de Groot N.N."/>
        </authorList>
    </citation>
    <scope>NUCLEOTIDE SEQUENCE [LARGE SCALE GENOMIC DNA]</scope>
    <source>
        <strain evidence="4 5">DSM 17074</strain>
    </source>
</reference>
<feature type="compositionally biased region" description="Polar residues" evidence="1">
    <location>
        <begin position="260"/>
        <end position="269"/>
    </location>
</feature>
<dbReference type="Gene3D" id="3.90.640.20">
    <property type="entry name" value="Heat-shock cognate protein, ATPase"/>
    <property type="match status" value="1"/>
</dbReference>
<gene>
    <name evidence="3" type="primary">pdaC</name>
    <name evidence="3" type="ORF">HMI01_01190</name>
    <name evidence="4" type="ORF">SAMN05421668_101189</name>
</gene>
<reference evidence="3 6" key="2">
    <citation type="submission" date="2019-07" db="EMBL/GenBank/DDBJ databases">
        <title>Whole genome shotgun sequence of Halolactibacillus miurensis NBRC 100873.</title>
        <authorList>
            <person name="Hosoyama A."/>
            <person name="Uohara A."/>
            <person name="Ohji S."/>
            <person name="Ichikawa N."/>
        </authorList>
    </citation>
    <scope>NUCLEOTIDE SEQUENCE [LARGE SCALE GENOMIC DNA]</scope>
    <source>
        <strain evidence="3 6">NBRC 100873</strain>
    </source>
</reference>
<dbReference type="RefSeq" id="WP_089852715.1">
    <property type="nucleotide sequence ID" value="NZ_BJWJ01000001.1"/>
</dbReference>
<dbReference type="GO" id="GO:0016810">
    <property type="term" value="F:hydrolase activity, acting on carbon-nitrogen (but not peptide) bonds"/>
    <property type="evidence" value="ECO:0007669"/>
    <property type="project" value="InterPro"/>
</dbReference>
<evidence type="ECO:0000313" key="4">
    <source>
        <dbReference type="EMBL" id="SFS34964.1"/>
    </source>
</evidence>
<feature type="region of interest" description="Disordered" evidence="1">
    <location>
        <begin position="260"/>
        <end position="288"/>
    </location>
</feature>
<evidence type="ECO:0000259" key="2">
    <source>
        <dbReference type="PROSITE" id="PS51677"/>
    </source>
</evidence>
<evidence type="ECO:0000313" key="3">
    <source>
        <dbReference type="EMBL" id="GEM03131.1"/>
    </source>
</evidence>
<dbReference type="AlphaFoldDB" id="A0A1I6P429"/>